<name>A0AAV4WL48_CAEEX</name>
<feature type="region of interest" description="Disordered" evidence="1">
    <location>
        <begin position="66"/>
        <end position="107"/>
    </location>
</feature>
<feature type="region of interest" description="Disordered" evidence="1">
    <location>
        <begin position="1"/>
        <end position="54"/>
    </location>
</feature>
<sequence>MSENGHQSNRAAEIVTNNLHSAYKSNSSIDSRSSSEKFGGARQINSFSNKSSGSFQIAENGTISVCSKTKNSDKQQDDSEKSAQVKIDPILENNSRQTASANYPSKVDCIRKNHKQDRYSNNQQKEASNFISGSNQCNPEEKNNLESHSYKHEADIFSTKLKIDGLKPDTTDKAVQNTESRIKSEYATYNEQSERSALYGNSNFLGKERYRKSWKDRKRTDYSTSSGLSKELNKLNDHGCQTSIVNMQETPSSLKKVIADGDKNIVVSTQILKDNDMKSEKKDFKTSIKSNLIENDCQSSYIADRPNRTDSKNLPDATKFQTNKLISDIDKKSVKLCRAE</sequence>
<gene>
    <name evidence="2" type="ORF">CEXT_508451</name>
</gene>
<dbReference type="EMBL" id="BPLR01016267">
    <property type="protein sequence ID" value="GIY82666.1"/>
    <property type="molecule type" value="Genomic_DNA"/>
</dbReference>
<dbReference type="Proteomes" id="UP001054945">
    <property type="component" value="Unassembled WGS sequence"/>
</dbReference>
<reference evidence="2 3" key="1">
    <citation type="submission" date="2021-06" db="EMBL/GenBank/DDBJ databases">
        <title>Caerostris extrusa draft genome.</title>
        <authorList>
            <person name="Kono N."/>
            <person name="Arakawa K."/>
        </authorList>
    </citation>
    <scope>NUCLEOTIDE SEQUENCE [LARGE SCALE GENOMIC DNA]</scope>
</reference>
<organism evidence="2 3">
    <name type="scientific">Caerostris extrusa</name>
    <name type="common">Bark spider</name>
    <name type="synonym">Caerostris bankana</name>
    <dbReference type="NCBI Taxonomy" id="172846"/>
    <lineage>
        <taxon>Eukaryota</taxon>
        <taxon>Metazoa</taxon>
        <taxon>Ecdysozoa</taxon>
        <taxon>Arthropoda</taxon>
        <taxon>Chelicerata</taxon>
        <taxon>Arachnida</taxon>
        <taxon>Araneae</taxon>
        <taxon>Araneomorphae</taxon>
        <taxon>Entelegynae</taxon>
        <taxon>Araneoidea</taxon>
        <taxon>Araneidae</taxon>
        <taxon>Caerostris</taxon>
    </lineage>
</organism>
<keyword evidence="3" id="KW-1185">Reference proteome</keyword>
<comment type="caution">
    <text evidence="2">The sequence shown here is derived from an EMBL/GenBank/DDBJ whole genome shotgun (WGS) entry which is preliminary data.</text>
</comment>
<protein>
    <submittedName>
        <fullName evidence="2">Uncharacterized protein</fullName>
    </submittedName>
</protein>
<evidence type="ECO:0000313" key="3">
    <source>
        <dbReference type="Proteomes" id="UP001054945"/>
    </source>
</evidence>
<evidence type="ECO:0000313" key="2">
    <source>
        <dbReference type="EMBL" id="GIY82666.1"/>
    </source>
</evidence>
<dbReference type="AlphaFoldDB" id="A0AAV4WL48"/>
<evidence type="ECO:0000256" key="1">
    <source>
        <dbReference type="SAM" id="MobiDB-lite"/>
    </source>
</evidence>
<accession>A0AAV4WL48</accession>
<feature type="compositionally biased region" description="Polar residues" evidence="1">
    <location>
        <begin position="43"/>
        <end position="54"/>
    </location>
</feature>
<feature type="compositionally biased region" description="Basic and acidic residues" evidence="1">
    <location>
        <begin position="70"/>
        <end position="83"/>
    </location>
</feature>
<feature type="compositionally biased region" description="Polar residues" evidence="1">
    <location>
        <begin position="92"/>
        <end position="103"/>
    </location>
</feature>
<proteinExistence type="predicted"/>
<feature type="compositionally biased region" description="Polar residues" evidence="1">
    <location>
        <begin position="1"/>
        <end position="24"/>
    </location>
</feature>